<keyword evidence="2" id="KW-0472">Membrane</keyword>
<dbReference type="EMBL" id="MU250527">
    <property type="protein sequence ID" value="KAG7449799.1"/>
    <property type="molecule type" value="Genomic_DNA"/>
</dbReference>
<accession>A0A9P7VZG1</accession>
<dbReference type="PANTHER" id="PTHR31082:SF4">
    <property type="entry name" value="PHEROMONE-REGULATED MEMBRANE PROTEIN 10"/>
    <property type="match status" value="1"/>
</dbReference>
<dbReference type="Proteomes" id="UP000812287">
    <property type="component" value="Unassembled WGS sequence"/>
</dbReference>
<dbReference type="GeneID" id="66105150"/>
<dbReference type="OrthoDB" id="413008at2759"/>
<feature type="domain" description="Threonine/serine exporter-like N-terminal" evidence="3">
    <location>
        <begin position="2"/>
        <end position="107"/>
    </location>
</feature>
<reference evidence="4" key="1">
    <citation type="submission" date="2020-11" db="EMBL/GenBank/DDBJ databases">
        <title>Adaptations for nitrogen fixation in a non-lichenized fungal sporocarp promotes dispersal by wood-feeding termites.</title>
        <authorList>
            <consortium name="DOE Joint Genome Institute"/>
            <person name="Koch R.A."/>
            <person name="Yoon G."/>
            <person name="Arayal U."/>
            <person name="Lail K."/>
            <person name="Amirebrahimi M."/>
            <person name="Labutti K."/>
            <person name="Lipzen A."/>
            <person name="Riley R."/>
            <person name="Barry K."/>
            <person name="Henrissat B."/>
            <person name="Grigoriev I.V."/>
            <person name="Herr J.R."/>
            <person name="Aime M.C."/>
        </authorList>
    </citation>
    <scope>NUCLEOTIDE SEQUENCE</scope>
    <source>
        <strain evidence="4">MCA 3950</strain>
    </source>
</reference>
<sequence length="109" mass="12275">QSQIQATGRVFDLEVSCMYLPDVMLISFDDSSTGTSSIKFIKQAPRQIRDAYESYWKVIHDDLAVSDASGQLTNLMSKKQIYPWWQLMCFGGICSSSISIISFGGKLHR</sequence>
<dbReference type="InterPro" id="IPR051361">
    <property type="entry name" value="ThrE/Ser_Exporter"/>
</dbReference>
<dbReference type="PANTHER" id="PTHR31082">
    <property type="entry name" value="PHEROMONE-REGULATED MEMBRANE PROTEIN 10"/>
    <property type="match status" value="1"/>
</dbReference>
<evidence type="ECO:0000256" key="2">
    <source>
        <dbReference type="SAM" id="Phobius"/>
    </source>
</evidence>
<evidence type="ECO:0000256" key="1">
    <source>
        <dbReference type="ARBA" id="ARBA00034125"/>
    </source>
</evidence>
<dbReference type="Pfam" id="PF06738">
    <property type="entry name" value="ThrE"/>
    <property type="match status" value="1"/>
</dbReference>
<feature type="transmembrane region" description="Helical" evidence="2">
    <location>
        <begin position="84"/>
        <end position="104"/>
    </location>
</feature>
<evidence type="ECO:0000313" key="5">
    <source>
        <dbReference type="Proteomes" id="UP000812287"/>
    </source>
</evidence>
<keyword evidence="2" id="KW-0812">Transmembrane</keyword>
<feature type="non-terminal residue" evidence="4">
    <location>
        <position position="1"/>
    </location>
</feature>
<comment type="caution">
    <text evidence="4">The sequence shown here is derived from an EMBL/GenBank/DDBJ whole genome shotgun (WGS) entry which is preliminary data.</text>
</comment>
<dbReference type="AlphaFoldDB" id="A0A9P7VZG1"/>
<protein>
    <recommendedName>
        <fullName evidence="3">Threonine/serine exporter-like N-terminal domain-containing protein</fullName>
    </recommendedName>
</protein>
<name>A0A9P7VZG1_9AGAR</name>
<gene>
    <name evidence="4" type="ORF">BT62DRAFT_885867</name>
</gene>
<comment type="similarity">
    <text evidence="1">Belongs to the ThrE exporter (TC 2.A.79) family.</text>
</comment>
<keyword evidence="2" id="KW-1133">Transmembrane helix</keyword>
<organism evidence="4 5">
    <name type="scientific">Guyanagaster necrorhizus</name>
    <dbReference type="NCBI Taxonomy" id="856835"/>
    <lineage>
        <taxon>Eukaryota</taxon>
        <taxon>Fungi</taxon>
        <taxon>Dikarya</taxon>
        <taxon>Basidiomycota</taxon>
        <taxon>Agaricomycotina</taxon>
        <taxon>Agaricomycetes</taxon>
        <taxon>Agaricomycetidae</taxon>
        <taxon>Agaricales</taxon>
        <taxon>Marasmiineae</taxon>
        <taxon>Physalacriaceae</taxon>
        <taxon>Guyanagaster</taxon>
    </lineage>
</organism>
<dbReference type="RefSeq" id="XP_043043299.1">
    <property type="nucleotide sequence ID" value="XM_043182853.1"/>
</dbReference>
<proteinExistence type="inferred from homology"/>
<dbReference type="GO" id="GO:0022857">
    <property type="term" value="F:transmembrane transporter activity"/>
    <property type="evidence" value="ECO:0007669"/>
    <property type="project" value="InterPro"/>
</dbReference>
<evidence type="ECO:0000259" key="3">
    <source>
        <dbReference type="Pfam" id="PF06738"/>
    </source>
</evidence>
<dbReference type="InterPro" id="IPR010619">
    <property type="entry name" value="ThrE-like_N"/>
</dbReference>
<keyword evidence="5" id="KW-1185">Reference proteome</keyword>
<evidence type="ECO:0000313" key="4">
    <source>
        <dbReference type="EMBL" id="KAG7449799.1"/>
    </source>
</evidence>